<dbReference type="RefSeq" id="WP_220749093.1">
    <property type="nucleotide sequence ID" value="NZ_BPFH01000004.1"/>
</dbReference>
<name>A0ABQ4NME3_9RHOB</name>
<dbReference type="Proteomes" id="UP000786693">
    <property type="component" value="Unassembled WGS sequence"/>
</dbReference>
<sequence>MPKPMPAPPPMPREGATADEIGQTLAALLEWIVKARLADLLDAGLTHADVFKLVRVADDYRKGEFGPETLATIHDLAPKLDRMSVELR</sequence>
<gene>
    <name evidence="1" type="ORF">JANAI62_22010</name>
</gene>
<keyword evidence="2" id="KW-1185">Reference proteome</keyword>
<organism evidence="1 2">
    <name type="scientific">Jannaschia pagri</name>
    <dbReference type="NCBI Taxonomy" id="2829797"/>
    <lineage>
        <taxon>Bacteria</taxon>
        <taxon>Pseudomonadati</taxon>
        <taxon>Pseudomonadota</taxon>
        <taxon>Alphaproteobacteria</taxon>
        <taxon>Rhodobacterales</taxon>
        <taxon>Roseobacteraceae</taxon>
        <taxon>Jannaschia</taxon>
    </lineage>
</organism>
<evidence type="ECO:0000313" key="2">
    <source>
        <dbReference type="Proteomes" id="UP000786693"/>
    </source>
</evidence>
<comment type="caution">
    <text evidence="1">The sequence shown here is derived from an EMBL/GenBank/DDBJ whole genome shotgun (WGS) entry which is preliminary data.</text>
</comment>
<accession>A0ABQ4NME3</accession>
<dbReference type="EMBL" id="BPFH01000004">
    <property type="protein sequence ID" value="GIT95578.1"/>
    <property type="molecule type" value="Genomic_DNA"/>
</dbReference>
<protein>
    <submittedName>
        <fullName evidence="1">Uncharacterized protein</fullName>
    </submittedName>
</protein>
<reference evidence="1 2" key="1">
    <citation type="submission" date="2021-05" db="EMBL/GenBank/DDBJ databases">
        <title>Bacteria Genome sequencing.</title>
        <authorList>
            <person name="Takabe Y."/>
            <person name="Nakajima Y."/>
            <person name="Suzuki S."/>
            <person name="Shiozaki T."/>
        </authorList>
    </citation>
    <scope>NUCLEOTIDE SEQUENCE [LARGE SCALE GENOMIC DNA]</scope>
    <source>
        <strain evidence="1 2">AI_62</strain>
    </source>
</reference>
<evidence type="ECO:0000313" key="1">
    <source>
        <dbReference type="EMBL" id="GIT95578.1"/>
    </source>
</evidence>
<proteinExistence type="predicted"/>